<dbReference type="OrthoDB" id="8441428at2"/>
<proteinExistence type="predicted"/>
<dbReference type="SMART" id="SM00849">
    <property type="entry name" value="Lactamase_B"/>
    <property type="match status" value="1"/>
</dbReference>
<feature type="signal peptide" evidence="1">
    <location>
        <begin position="1"/>
        <end position="19"/>
    </location>
</feature>
<dbReference type="Gene3D" id="3.60.15.10">
    <property type="entry name" value="Ribonuclease Z/Hydroxyacylglutathione hydrolase-like"/>
    <property type="match status" value="1"/>
</dbReference>
<dbReference type="NCBIfam" id="NF040580">
    <property type="entry name" value="MBL_fold_Vmh"/>
    <property type="match status" value="1"/>
</dbReference>
<dbReference type="RefSeq" id="WP_067435936.1">
    <property type="nucleotide sequence ID" value="NZ_LN907828.1"/>
</dbReference>
<dbReference type="PATRIC" id="fig|1619313.3.peg.3736"/>
<dbReference type="CDD" id="cd07739">
    <property type="entry name" value="metallo-hydrolase-like_MBL-fold"/>
    <property type="match status" value="1"/>
</dbReference>
<keyword evidence="4" id="KW-1185">Reference proteome</keyword>
<dbReference type="InterPro" id="IPR050855">
    <property type="entry name" value="NDM-1-like"/>
</dbReference>
<evidence type="ECO:0000313" key="3">
    <source>
        <dbReference type="EMBL" id="CUU25833.1"/>
    </source>
</evidence>
<dbReference type="EMBL" id="LN907828">
    <property type="protein sequence ID" value="CUU25833.1"/>
    <property type="molecule type" value="Genomic_DNA"/>
</dbReference>
<dbReference type="Pfam" id="PF00753">
    <property type="entry name" value="Lactamase_B"/>
    <property type="match status" value="1"/>
</dbReference>
<dbReference type="InterPro" id="IPR001279">
    <property type="entry name" value="Metallo-B-lactamas"/>
</dbReference>
<accession>A0A0U5L4U7</accession>
<dbReference type="KEGG" id="ege:EM595_p0133"/>
<gene>
    <name evidence="3" type="ORF">EM595_p0133</name>
</gene>
<feature type="domain" description="Metallo-beta-lactamase" evidence="2">
    <location>
        <begin position="36"/>
        <end position="218"/>
    </location>
</feature>
<dbReference type="InterPro" id="IPR036866">
    <property type="entry name" value="RibonucZ/Hydroxyglut_hydro"/>
</dbReference>
<dbReference type="SUPFAM" id="SSF56281">
    <property type="entry name" value="Metallo-hydrolase/oxidoreductase"/>
    <property type="match status" value="1"/>
</dbReference>
<reference evidence="4" key="1">
    <citation type="submission" date="2015-11" db="EMBL/GenBank/DDBJ databases">
        <authorList>
            <person name="Blom J."/>
        </authorList>
    </citation>
    <scope>NUCLEOTIDE SEQUENCE [LARGE SCALE GENOMIC DNA]</scope>
    <source>
        <plasmid evidence="4">pEM01</plasmid>
    </source>
</reference>
<evidence type="ECO:0000313" key="4">
    <source>
        <dbReference type="Proteomes" id="UP000059419"/>
    </source>
</evidence>
<dbReference type="PANTHER" id="PTHR42951:SF14">
    <property type="entry name" value="METALLO-BETA-LACTAMASE SUPERFAMILY PROTEIN"/>
    <property type="match status" value="1"/>
</dbReference>
<dbReference type="AlphaFoldDB" id="A0A0U5L4U7"/>
<name>A0A0U5L4U7_9GAMM</name>
<evidence type="ECO:0000259" key="2">
    <source>
        <dbReference type="SMART" id="SM00849"/>
    </source>
</evidence>
<organism evidence="3 4">
    <name type="scientific">Duffyella gerundensis</name>
    <dbReference type="NCBI Taxonomy" id="1619313"/>
    <lineage>
        <taxon>Bacteria</taxon>
        <taxon>Pseudomonadati</taxon>
        <taxon>Pseudomonadota</taxon>
        <taxon>Gammaproteobacteria</taxon>
        <taxon>Enterobacterales</taxon>
        <taxon>Erwiniaceae</taxon>
        <taxon>Duffyella</taxon>
    </lineage>
</organism>
<sequence length="283" mass="30539">MTLRTASLILAMAAAPAMAAPLQLEVYNPQEQGIFPVSSTLISGPHQAILVDAQFSVQDGEKLVALIKASGKQLKQIIITSGDPDFYFGLEPIVKAFPQVSVVASPAVVKHIEETKAAKLSYWGPQMKAGAPEKLIVPQVTHETRFSVDGETVELRHADSYAAYLWIPANKAILGGTGISSGIHLWTADTQSAQSRESWRHVLTEIQQLRPETVIPGHSIGPRPQGDAAVSFTLTYLQQMEKALAAHHDSAGVIKTMTAAWPQLAETSSLELSAKVLTGEMKW</sequence>
<geneLocation type="plasmid" evidence="4">
    <name>pEM01</name>
</geneLocation>
<dbReference type="PANTHER" id="PTHR42951">
    <property type="entry name" value="METALLO-BETA-LACTAMASE DOMAIN-CONTAINING"/>
    <property type="match status" value="1"/>
</dbReference>
<dbReference type="Proteomes" id="UP000059419">
    <property type="component" value="Plasmid pEM01"/>
</dbReference>
<protein>
    <submittedName>
        <fullName evidence="3">Beta-lactamase</fullName>
    </submittedName>
</protein>
<evidence type="ECO:0000256" key="1">
    <source>
        <dbReference type="SAM" id="SignalP"/>
    </source>
</evidence>
<keyword evidence="1" id="KW-0732">Signal</keyword>
<feature type="chain" id="PRO_5006861070" evidence="1">
    <location>
        <begin position="20"/>
        <end position="283"/>
    </location>
</feature>